<dbReference type="Pfam" id="PF03466">
    <property type="entry name" value="LysR_substrate"/>
    <property type="match status" value="1"/>
</dbReference>
<dbReference type="EMBL" id="CP014924">
    <property type="protein sequence ID" value="ANZ65938.1"/>
    <property type="molecule type" value="Genomic_DNA"/>
</dbReference>
<protein>
    <submittedName>
        <fullName evidence="6">LysR family transcriptional regulator</fullName>
    </submittedName>
</protein>
<dbReference type="STRING" id="240427.AYR62_01480"/>
<feature type="domain" description="HTH lysR-type" evidence="5">
    <location>
        <begin position="1"/>
        <end position="58"/>
    </location>
</feature>
<dbReference type="Gene3D" id="3.40.190.10">
    <property type="entry name" value="Periplasmic binding protein-like II"/>
    <property type="match status" value="2"/>
</dbReference>
<dbReference type="OrthoDB" id="9803735at2"/>
<dbReference type="GO" id="GO:0032993">
    <property type="term" value="C:protein-DNA complex"/>
    <property type="evidence" value="ECO:0007669"/>
    <property type="project" value="TreeGrafter"/>
</dbReference>
<dbReference type="FunFam" id="1.10.10.10:FF:000001">
    <property type="entry name" value="LysR family transcriptional regulator"/>
    <property type="match status" value="1"/>
</dbReference>
<dbReference type="PROSITE" id="PS50931">
    <property type="entry name" value="HTH_LYSR"/>
    <property type="match status" value="1"/>
</dbReference>
<dbReference type="SUPFAM" id="SSF46785">
    <property type="entry name" value="Winged helix' DNA-binding domain"/>
    <property type="match status" value="1"/>
</dbReference>
<accession>A0A1B2IV84</accession>
<evidence type="ECO:0000313" key="7">
    <source>
        <dbReference type="Proteomes" id="UP000093267"/>
    </source>
</evidence>
<dbReference type="CDD" id="cd05466">
    <property type="entry name" value="PBP2_LTTR_substrate"/>
    <property type="match status" value="1"/>
</dbReference>
<keyword evidence="7" id="KW-1185">Reference proteome</keyword>
<dbReference type="AlphaFoldDB" id="A0A1B2IV84"/>
<evidence type="ECO:0000259" key="5">
    <source>
        <dbReference type="PROSITE" id="PS50931"/>
    </source>
</evidence>
<reference evidence="6 7" key="1">
    <citation type="submission" date="2016-03" db="EMBL/GenBank/DDBJ databases">
        <title>Pediococcus and Lactobacillus from brewery environment - whole genome sequencing and assembly.</title>
        <authorList>
            <person name="Behr J."/>
            <person name="Geissler A.J."/>
            <person name="Vogel R.F."/>
        </authorList>
    </citation>
    <scope>NUCLEOTIDE SEQUENCE [LARGE SCALE GENOMIC DNA]</scope>
    <source>
        <strain evidence="6 7">TMW 1.1995</strain>
    </source>
</reference>
<keyword evidence="2" id="KW-0805">Transcription regulation</keyword>
<dbReference type="InterPro" id="IPR036390">
    <property type="entry name" value="WH_DNA-bd_sf"/>
</dbReference>
<sequence length="286" mass="31933">MEFRQLSYFKTVVEMGNFTAAAKQLHMAQPPLSRQISNLEDELNVQLLNRGAKGVVPTDAGKLLLAYADQLIQLRAEADHQVRFLGTAVSGKLRLGMISSAVGVVPNTLATITDYYPNVQLLISESDTYQLIDQLEKHQIDAAIVRTPFSVRHMREEALMEERMVAVVPKPYETGLASRISIHDLDALPLIVYRRFRNIFNQTFFEQGINPFIASYCDDARTAVQLANAKLGVALVPESVGLAYLGIGVTIHPINFAGWRTQVKLLWPKDTAASPLLKLFIQQFHD</sequence>
<dbReference type="Pfam" id="PF00126">
    <property type="entry name" value="HTH_1"/>
    <property type="match status" value="1"/>
</dbReference>
<dbReference type="GO" id="GO:0003700">
    <property type="term" value="F:DNA-binding transcription factor activity"/>
    <property type="evidence" value="ECO:0007669"/>
    <property type="project" value="InterPro"/>
</dbReference>
<evidence type="ECO:0000313" key="6">
    <source>
        <dbReference type="EMBL" id="ANZ65938.1"/>
    </source>
</evidence>
<dbReference type="GO" id="GO:0003677">
    <property type="term" value="F:DNA binding"/>
    <property type="evidence" value="ECO:0007669"/>
    <property type="project" value="UniProtKB-KW"/>
</dbReference>
<dbReference type="PRINTS" id="PR00039">
    <property type="entry name" value="HTHLYSR"/>
</dbReference>
<dbReference type="PANTHER" id="PTHR30346">
    <property type="entry name" value="TRANSCRIPTIONAL DUAL REGULATOR HCAR-RELATED"/>
    <property type="match status" value="1"/>
</dbReference>
<dbReference type="SUPFAM" id="SSF53850">
    <property type="entry name" value="Periplasmic binding protein-like II"/>
    <property type="match status" value="1"/>
</dbReference>
<keyword evidence="3" id="KW-0238">DNA-binding</keyword>
<dbReference type="InterPro" id="IPR000847">
    <property type="entry name" value="LysR_HTH_N"/>
</dbReference>
<evidence type="ECO:0000256" key="1">
    <source>
        <dbReference type="ARBA" id="ARBA00009437"/>
    </source>
</evidence>
<dbReference type="Proteomes" id="UP000093267">
    <property type="component" value="Chromosome"/>
</dbReference>
<name>A0A1B2IV84_9LACO</name>
<gene>
    <name evidence="6" type="ORF">AYR63_01470</name>
</gene>
<dbReference type="Gene3D" id="1.10.10.10">
    <property type="entry name" value="Winged helix-like DNA-binding domain superfamily/Winged helix DNA-binding domain"/>
    <property type="match status" value="1"/>
</dbReference>
<evidence type="ECO:0000256" key="3">
    <source>
        <dbReference type="ARBA" id="ARBA00023125"/>
    </source>
</evidence>
<keyword evidence="4" id="KW-0804">Transcription</keyword>
<dbReference type="InterPro" id="IPR036388">
    <property type="entry name" value="WH-like_DNA-bd_sf"/>
</dbReference>
<comment type="similarity">
    <text evidence="1">Belongs to the LysR transcriptional regulatory family.</text>
</comment>
<proteinExistence type="inferred from homology"/>
<dbReference type="PANTHER" id="PTHR30346:SF28">
    <property type="entry name" value="HTH-TYPE TRANSCRIPTIONAL REGULATOR CYNR"/>
    <property type="match status" value="1"/>
</dbReference>
<evidence type="ECO:0000256" key="4">
    <source>
        <dbReference type="ARBA" id="ARBA00023163"/>
    </source>
</evidence>
<organism evidence="6 7">
    <name type="scientific">Secundilactobacillus paracollinoides</name>
    <dbReference type="NCBI Taxonomy" id="240427"/>
    <lineage>
        <taxon>Bacteria</taxon>
        <taxon>Bacillati</taxon>
        <taxon>Bacillota</taxon>
        <taxon>Bacilli</taxon>
        <taxon>Lactobacillales</taxon>
        <taxon>Lactobacillaceae</taxon>
        <taxon>Secundilactobacillus</taxon>
    </lineage>
</organism>
<evidence type="ECO:0000256" key="2">
    <source>
        <dbReference type="ARBA" id="ARBA00023015"/>
    </source>
</evidence>
<dbReference type="RefSeq" id="WP_065901207.1">
    <property type="nucleotide sequence ID" value="NZ_CP014912.1"/>
</dbReference>
<dbReference type="InterPro" id="IPR005119">
    <property type="entry name" value="LysR_subst-bd"/>
</dbReference>